<comment type="pathway">
    <text evidence="7">Carbohydrate degradation; 2-deoxy-D-ribose 1-phosphate degradation; D-glyceraldehyde 3-phosphate and acetaldehyde from 2-deoxy-alpha-D-ribose 1-phosphate: step 2/2.</text>
</comment>
<keyword evidence="4 7" id="KW-0704">Schiff base</keyword>
<comment type="caution">
    <text evidence="8">The sequence shown here is derived from an EMBL/GenBank/DDBJ whole genome shotgun (WGS) entry which is preliminary data.</text>
</comment>
<evidence type="ECO:0000256" key="5">
    <source>
        <dbReference type="ARBA" id="ARBA00048791"/>
    </source>
</evidence>
<keyword evidence="3 7" id="KW-0456">Lyase</keyword>
<dbReference type="SMART" id="SM01133">
    <property type="entry name" value="DeoC"/>
    <property type="match status" value="1"/>
</dbReference>
<evidence type="ECO:0000256" key="4">
    <source>
        <dbReference type="ARBA" id="ARBA00023270"/>
    </source>
</evidence>
<dbReference type="FunFam" id="3.20.20.70:FF:000044">
    <property type="entry name" value="Deoxyribose-phosphate aldolase"/>
    <property type="match status" value="1"/>
</dbReference>
<evidence type="ECO:0000256" key="2">
    <source>
        <dbReference type="ARBA" id="ARBA00022490"/>
    </source>
</evidence>
<dbReference type="EMBL" id="DROD01000150">
    <property type="protein sequence ID" value="HHJ51961.1"/>
    <property type="molecule type" value="Genomic_DNA"/>
</dbReference>
<feature type="active site" description="Proton donor/acceptor" evidence="7">
    <location>
        <position position="233"/>
    </location>
</feature>
<dbReference type="InterPro" id="IPR011343">
    <property type="entry name" value="DeoC"/>
</dbReference>
<dbReference type="Pfam" id="PF01791">
    <property type="entry name" value="DeoC"/>
    <property type="match status" value="1"/>
</dbReference>
<feature type="active site" description="Proton donor/acceptor" evidence="7">
    <location>
        <position position="142"/>
    </location>
</feature>
<dbReference type="EC" id="4.1.2.4" evidence="7"/>
<comment type="subcellular location">
    <subcellularLocation>
        <location evidence="7">Cytoplasm</location>
    </subcellularLocation>
</comment>
<dbReference type="GO" id="GO:0006018">
    <property type="term" value="P:2-deoxyribose 1-phosphate catabolic process"/>
    <property type="evidence" value="ECO:0007669"/>
    <property type="project" value="UniProtKB-UniRule"/>
</dbReference>
<sequence>MSSITSEVIEQIISQVISEKNISPRPFSYDAANELISFGASRVGAEGPTCPPKYELARWIDHTLLKPDATQADVEKVCNEAREYHFASVCINPTWVPLAYKILRGSESRVCTVIGFPLGATFPEVKAREAQIAVENGADELDMVINIGALKSGDYDLVERDIRAVVRAAGRRIVKVIIETCLLTDEEKVKACVIAQHAGANFVKTSTGFSKGGATVKDVALMRKAVGASMGVKASGGVRSYEEACKMVEAGATRIGASASVAIVGNGNGEQNEY</sequence>
<dbReference type="PANTHER" id="PTHR10889:SF1">
    <property type="entry name" value="DEOXYRIBOSE-PHOSPHATE ALDOLASE"/>
    <property type="match status" value="1"/>
</dbReference>
<dbReference type="GO" id="GO:0005737">
    <property type="term" value="C:cytoplasm"/>
    <property type="evidence" value="ECO:0007669"/>
    <property type="project" value="UniProtKB-SubCell"/>
</dbReference>
<dbReference type="SUPFAM" id="SSF51569">
    <property type="entry name" value="Aldolase"/>
    <property type="match status" value="1"/>
</dbReference>
<evidence type="ECO:0000256" key="1">
    <source>
        <dbReference type="ARBA" id="ARBA00010936"/>
    </source>
</evidence>
<dbReference type="PANTHER" id="PTHR10889">
    <property type="entry name" value="DEOXYRIBOSE-PHOSPHATE ALDOLASE"/>
    <property type="match status" value="1"/>
</dbReference>
<comment type="similarity">
    <text evidence="1 7">Belongs to the DeoC/FbaB aldolase family. DeoC type 1 subfamily.</text>
</comment>
<proteinExistence type="inferred from homology"/>
<protein>
    <recommendedName>
        <fullName evidence="7">Deoxyribose-phosphate aldolase</fullName>
        <shortName evidence="7">DERA</shortName>
        <ecNumber evidence="7">4.1.2.4</ecNumber>
    </recommendedName>
    <alternativeName>
        <fullName evidence="7">2-deoxy-D-ribose 5-phosphate aldolase</fullName>
    </alternativeName>
    <alternativeName>
        <fullName evidence="7">Phosphodeoxyriboaldolase</fullName>
        <shortName evidence="7">Deoxyriboaldolase</shortName>
    </alternativeName>
</protein>
<comment type="catalytic activity">
    <reaction evidence="5 7">
        <text>2-deoxy-D-ribose 5-phosphate = D-glyceraldehyde 3-phosphate + acetaldehyde</text>
        <dbReference type="Rhea" id="RHEA:12821"/>
        <dbReference type="ChEBI" id="CHEBI:15343"/>
        <dbReference type="ChEBI" id="CHEBI:59776"/>
        <dbReference type="ChEBI" id="CHEBI:62877"/>
        <dbReference type="EC" id="4.1.2.4"/>
    </reaction>
</comment>
<accession>A0A7V5PMS7</accession>
<comment type="function">
    <text evidence="6 7">Catalyzes a reversible aldol reaction between acetaldehyde and D-glyceraldehyde 3-phosphate to generate 2-deoxy-D-ribose 5-phosphate.</text>
</comment>
<dbReference type="GO" id="GO:0004139">
    <property type="term" value="F:deoxyribose-phosphate aldolase activity"/>
    <property type="evidence" value="ECO:0007669"/>
    <property type="project" value="UniProtKB-UniRule"/>
</dbReference>
<dbReference type="Proteomes" id="UP000886124">
    <property type="component" value="Unassembled WGS sequence"/>
</dbReference>
<organism evidence="8">
    <name type="scientific">Caldithrix abyssi</name>
    <dbReference type="NCBI Taxonomy" id="187145"/>
    <lineage>
        <taxon>Bacteria</taxon>
        <taxon>Pseudomonadati</taxon>
        <taxon>Calditrichota</taxon>
        <taxon>Calditrichia</taxon>
        <taxon>Calditrichales</taxon>
        <taxon>Calditrichaceae</taxon>
        <taxon>Caldithrix</taxon>
    </lineage>
</organism>
<dbReference type="GO" id="GO:0016052">
    <property type="term" value="P:carbohydrate catabolic process"/>
    <property type="evidence" value="ECO:0007669"/>
    <property type="project" value="TreeGrafter"/>
</dbReference>
<feature type="active site" description="Schiff-base intermediate with acetaldehyde" evidence="7">
    <location>
        <position position="204"/>
    </location>
</feature>
<dbReference type="InterPro" id="IPR013785">
    <property type="entry name" value="Aldolase_TIM"/>
</dbReference>
<dbReference type="GO" id="GO:0009264">
    <property type="term" value="P:deoxyribonucleotide catabolic process"/>
    <property type="evidence" value="ECO:0007669"/>
    <property type="project" value="UniProtKB-UniRule"/>
</dbReference>
<dbReference type="AlphaFoldDB" id="A0A7V5PMS7"/>
<name>A0A7V5PMS7_CALAY</name>
<evidence type="ECO:0000313" key="8">
    <source>
        <dbReference type="EMBL" id="HHJ51961.1"/>
    </source>
</evidence>
<evidence type="ECO:0000256" key="3">
    <source>
        <dbReference type="ARBA" id="ARBA00023239"/>
    </source>
</evidence>
<reference evidence="8" key="1">
    <citation type="journal article" date="2020" name="mSystems">
        <title>Genome- and Community-Level Interaction Insights into Carbon Utilization and Element Cycling Functions of Hydrothermarchaeota in Hydrothermal Sediment.</title>
        <authorList>
            <person name="Zhou Z."/>
            <person name="Liu Y."/>
            <person name="Xu W."/>
            <person name="Pan J."/>
            <person name="Luo Z.H."/>
            <person name="Li M."/>
        </authorList>
    </citation>
    <scope>NUCLEOTIDE SEQUENCE [LARGE SCALE GENOMIC DNA]</scope>
    <source>
        <strain evidence="8">HyVt-527</strain>
    </source>
</reference>
<dbReference type="HAMAP" id="MF_00114">
    <property type="entry name" value="DeoC_type1"/>
    <property type="match status" value="1"/>
</dbReference>
<dbReference type="Gene3D" id="3.20.20.70">
    <property type="entry name" value="Aldolase class I"/>
    <property type="match status" value="1"/>
</dbReference>
<gene>
    <name evidence="7 8" type="primary">deoC</name>
    <name evidence="8" type="ORF">ENJ89_02090</name>
</gene>
<dbReference type="InterPro" id="IPR028581">
    <property type="entry name" value="DeoC_typeI"/>
</dbReference>
<evidence type="ECO:0000256" key="7">
    <source>
        <dbReference type="HAMAP-Rule" id="MF_00114"/>
    </source>
</evidence>
<dbReference type="InterPro" id="IPR002915">
    <property type="entry name" value="DeoC/FbaB/LacD_aldolase"/>
</dbReference>
<dbReference type="NCBIfam" id="TIGR00126">
    <property type="entry name" value="deoC"/>
    <property type="match status" value="1"/>
</dbReference>
<dbReference type="CDD" id="cd00959">
    <property type="entry name" value="DeoC"/>
    <property type="match status" value="1"/>
</dbReference>
<evidence type="ECO:0000256" key="6">
    <source>
        <dbReference type="ARBA" id="ARBA00056337"/>
    </source>
</evidence>
<dbReference type="UniPathway" id="UPA00002">
    <property type="reaction ID" value="UER00468"/>
</dbReference>
<keyword evidence="2 7" id="KW-0963">Cytoplasm</keyword>